<dbReference type="InterPro" id="IPR041347">
    <property type="entry name" value="MftR_C"/>
</dbReference>
<keyword evidence="1" id="KW-0805">Transcription regulation</keyword>
<evidence type="ECO:0000256" key="2">
    <source>
        <dbReference type="ARBA" id="ARBA00023125"/>
    </source>
</evidence>
<dbReference type="Gene3D" id="1.10.10.60">
    <property type="entry name" value="Homeodomain-like"/>
    <property type="match status" value="1"/>
</dbReference>
<dbReference type="PROSITE" id="PS01081">
    <property type="entry name" value="HTH_TETR_1"/>
    <property type="match status" value="1"/>
</dbReference>
<dbReference type="PANTHER" id="PTHR30055:SF238">
    <property type="entry name" value="MYCOFACTOCIN BIOSYNTHESIS TRANSCRIPTIONAL REGULATOR MFTR-RELATED"/>
    <property type="match status" value="1"/>
</dbReference>
<dbReference type="AlphaFoldDB" id="A0A6G9YPV1"/>
<feature type="DNA-binding region" description="H-T-H motif" evidence="4">
    <location>
        <begin position="38"/>
        <end position="57"/>
    </location>
</feature>
<evidence type="ECO:0000313" key="7">
    <source>
        <dbReference type="Proteomes" id="UP000503540"/>
    </source>
</evidence>
<dbReference type="SUPFAM" id="SSF46689">
    <property type="entry name" value="Homeodomain-like"/>
    <property type="match status" value="1"/>
</dbReference>
<gene>
    <name evidence="6" type="ORF">F5544_36915</name>
</gene>
<proteinExistence type="predicted"/>
<dbReference type="InterPro" id="IPR009057">
    <property type="entry name" value="Homeodomain-like_sf"/>
</dbReference>
<dbReference type="GO" id="GO:0000976">
    <property type="term" value="F:transcription cis-regulatory region binding"/>
    <property type="evidence" value="ECO:0007669"/>
    <property type="project" value="TreeGrafter"/>
</dbReference>
<keyword evidence="3" id="KW-0804">Transcription</keyword>
<dbReference type="PANTHER" id="PTHR30055">
    <property type="entry name" value="HTH-TYPE TRANSCRIPTIONAL REGULATOR RUTR"/>
    <property type="match status" value="1"/>
</dbReference>
<evidence type="ECO:0000256" key="1">
    <source>
        <dbReference type="ARBA" id="ARBA00023015"/>
    </source>
</evidence>
<dbReference type="InterPro" id="IPR050109">
    <property type="entry name" value="HTH-type_TetR-like_transc_reg"/>
</dbReference>
<protein>
    <submittedName>
        <fullName evidence="6">TetR family transcriptional regulator</fullName>
    </submittedName>
</protein>
<sequence>MKPDETLPARSRKKELLRAELMITGLRMFEQQGFEQTTVQQIADAVGVSRRTFHRHFPSKEHIVFAYQSSLFGGALDYFARRPLDESALTAMRRAMRDYLLDPTAAAERARMAEAARQANRIMAANPTVRGADSAGQAQRQRVLAERIAARTGLPAADLAPQLLAATFLVAVRVGVERWIQTADHTPATLQRALDEAFGVLQRGVDIPGRAPD</sequence>
<dbReference type="Proteomes" id="UP000503540">
    <property type="component" value="Chromosome"/>
</dbReference>
<dbReference type="KEGG" id="nah:F5544_36915"/>
<name>A0A6G9YPV1_9NOCA</name>
<evidence type="ECO:0000259" key="5">
    <source>
        <dbReference type="PROSITE" id="PS50977"/>
    </source>
</evidence>
<reference evidence="6 7" key="1">
    <citation type="journal article" date="2019" name="ACS Chem. Biol.">
        <title>Identification and Mobilization of a Cryptic Antibiotic Biosynthesis Gene Locus from a Human-Pathogenic Nocardia Isolate.</title>
        <authorList>
            <person name="Herisse M."/>
            <person name="Ishida K."/>
            <person name="Porter J.L."/>
            <person name="Howden B."/>
            <person name="Hertweck C."/>
            <person name="Stinear T.P."/>
            <person name="Pidot S.J."/>
        </authorList>
    </citation>
    <scope>NUCLEOTIDE SEQUENCE [LARGE SCALE GENOMIC DNA]</scope>
    <source>
        <strain evidence="6 7">AUSMDU00012717</strain>
    </source>
</reference>
<keyword evidence="7" id="KW-1185">Reference proteome</keyword>
<evidence type="ECO:0000313" key="6">
    <source>
        <dbReference type="EMBL" id="QIS15211.1"/>
    </source>
</evidence>
<dbReference type="PRINTS" id="PR00455">
    <property type="entry name" value="HTHTETR"/>
</dbReference>
<accession>A0A6G9YPV1</accession>
<organism evidence="6 7">
    <name type="scientific">Nocardia arthritidis</name>
    <dbReference type="NCBI Taxonomy" id="228602"/>
    <lineage>
        <taxon>Bacteria</taxon>
        <taxon>Bacillati</taxon>
        <taxon>Actinomycetota</taxon>
        <taxon>Actinomycetes</taxon>
        <taxon>Mycobacteriales</taxon>
        <taxon>Nocardiaceae</taxon>
        <taxon>Nocardia</taxon>
    </lineage>
</organism>
<feature type="domain" description="HTH tetR-type" evidence="5">
    <location>
        <begin position="15"/>
        <end position="75"/>
    </location>
</feature>
<dbReference type="Pfam" id="PF00440">
    <property type="entry name" value="TetR_N"/>
    <property type="match status" value="1"/>
</dbReference>
<dbReference type="InterPro" id="IPR001647">
    <property type="entry name" value="HTH_TetR"/>
</dbReference>
<evidence type="ECO:0000256" key="3">
    <source>
        <dbReference type="ARBA" id="ARBA00023163"/>
    </source>
</evidence>
<dbReference type="InterPro" id="IPR023772">
    <property type="entry name" value="DNA-bd_HTH_TetR-type_CS"/>
</dbReference>
<keyword evidence="2 4" id="KW-0238">DNA-binding</keyword>
<dbReference type="PROSITE" id="PS50977">
    <property type="entry name" value="HTH_TETR_2"/>
    <property type="match status" value="1"/>
</dbReference>
<evidence type="ECO:0000256" key="4">
    <source>
        <dbReference type="PROSITE-ProRule" id="PRU00335"/>
    </source>
</evidence>
<dbReference type="EMBL" id="CP046172">
    <property type="protein sequence ID" value="QIS15211.1"/>
    <property type="molecule type" value="Genomic_DNA"/>
</dbReference>
<dbReference type="GO" id="GO:0003700">
    <property type="term" value="F:DNA-binding transcription factor activity"/>
    <property type="evidence" value="ECO:0007669"/>
    <property type="project" value="TreeGrafter"/>
</dbReference>
<dbReference type="Pfam" id="PF17754">
    <property type="entry name" value="TetR_C_14"/>
    <property type="match status" value="1"/>
</dbReference>
<dbReference type="Gene3D" id="1.10.357.10">
    <property type="entry name" value="Tetracycline Repressor, domain 2"/>
    <property type="match status" value="1"/>
</dbReference>
<dbReference type="RefSeq" id="WP_167477498.1">
    <property type="nucleotide sequence ID" value="NZ_CP046172.1"/>
</dbReference>